<keyword evidence="11" id="KW-1185">Reference proteome</keyword>
<dbReference type="GO" id="GO:1990904">
    <property type="term" value="C:ribonucleoprotein complex"/>
    <property type="evidence" value="ECO:0007669"/>
    <property type="project" value="UniProtKB-UniRule"/>
</dbReference>
<dbReference type="GO" id="GO:0003729">
    <property type="term" value="F:mRNA binding"/>
    <property type="evidence" value="ECO:0007669"/>
    <property type="project" value="TreeGrafter"/>
</dbReference>
<feature type="domain" description="XRRM" evidence="9">
    <location>
        <begin position="309"/>
        <end position="438"/>
    </location>
</feature>
<protein>
    <recommendedName>
        <fullName evidence="12">La protein 1</fullName>
    </recommendedName>
</protein>
<feature type="domain" description="HTH La-type RNA-binding" evidence="8">
    <location>
        <begin position="5"/>
        <end position="109"/>
    </location>
</feature>
<dbReference type="InterPro" id="IPR000504">
    <property type="entry name" value="RRM_dom"/>
</dbReference>
<feature type="compositionally biased region" description="Basic and acidic residues" evidence="6">
    <location>
        <begin position="265"/>
        <end position="285"/>
    </location>
</feature>
<feature type="compositionally biased region" description="Basic and acidic residues" evidence="6">
    <location>
        <begin position="408"/>
        <end position="417"/>
    </location>
</feature>
<feature type="compositionally biased region" description="Basic residues" evidence="6">
    <location>
        <begin position="418"/>
        <end position="439"/>
    </location>
</feature>
<keyword evidence="3" id="KW-0539">Nucleus</keyword>
<dbReference type="OrthoDB" id="439993at2759"/>
<evidence type="ECO:0000259" key="8">
    <source>
        <dbReference type="PROSITE" id="PS50961"/>
    </source>
</evidence>
<evidence type="ECO:0000313" key="10">
    <source>
        <dbReference type="EMBL" id="KAG6489916.1"/>
    </source>
</evidence>
<comment type="subcellular location">
    <subcellularLocation>
        <location evidence="1">Nucleus</location>
    </subcellularLocation>
</comment>
<dbReference type="PROSITE" id="PS51939">
    <property type="entry name" value="XRRM"/>
    <property type="match status" value="1"/>
</dbReference>
<dbReference type="Pfam" id="PF00076">
    <property type="entry name" value="RRM_1"/>
    <property type="match status" value="1"/>
</dbReference>
<organism evidence="10 11">
    <name type="scientific">Zingiber officinale</name>
    <name type="common">Ginger</name>
    <name type="synonym">Amomum zingiber</name>
    <dbReference type="NCBI Taxonomy" id="94328"/>
    <lineage>
        <taxon>Eukaryota</taxon>
        <taxon>Viridiplantae</taxon>
        <taxon>Streptophyta</taxon>
        <taxon>Embryophyta</taxon>
        <taxon>Tracheophyta</taxon>
        <taxon>Spermatophyta</taxon>
        <taxon>Magnoliopsida</taxon>
        <taxon>Liliopsida</taxon>
        <taxon>Zingiberales</taxon>
        <taxon>Zingiberaceae</taxon>
        <taxon>Zingiber</taxon>
    </lineage>
</organism>
<evidence type="ECO:0000256" key="2">
    <source>
        <dbReference type="ARBA" id="ARBA00022884"/>
    </source>
</evidence>
<dbReference type="InterPro" id="IPR006630">
    <property type="entry name" value="La_HTH"/>
</dbReference>
<evidence type="ECO:0000259" key="9">
    <source>
        <dbReference type="PROSITE" id="PS51939"/>
    </source>
</evidence>
<feature type="region of interest" description="Disordered" evidence="6">
    <location>
        <begin position="235"/>
        <end position="285"/>
    </location>
</feature>
<accession>A0A8J5KMQ9</accession>
<dbReference type="InterPro" id="IPR014886">
    <property type="entry name" value="La_xRRM"/>
</dbReference>
<evidence type="ECO:0000256" key="6">
    <source>
        <dbReference type="SAM" id="MobiDB-lite"/>
    </source>
</evidence>
<reference evidence="10 11" key="1">
    <citation type="submission" date="2020-08" db="EMBL/GenBank/DDBJ databases">
        <title>Plant Genome Project.</title>
        <authorList>
            <person name="Zhang R.-G."/>
        </authorList>
    </citation>
    <scope>NUCLEOTIDE SEQUENCE [LARGE SCALE GENOMIC DNA]</scope>
    <source>
        <tissue evidence="10">Rhizome</tissue>
    </source>
</reference>
<dbReference type="PANTHER" id="PTHR22792:SF140">
    <property type="entry name" value="ACHILLES, ISOFORM A"/>
    <property type="match status" value="1"/>
</dbReference>
<dbReference type="CDD" id="cd12291">
    <property type="entry name" value="RRM1_La"/>
    <property type="match status" value="1"/>
</dbReference>
<evidence type="ECO:0000256" key="4">
    <source>
        <dbReference type="ARBA" id="ARBA00057261"/>
    </source>
</evidence>
<dbReference type="Pfam" id="PF05383">
    <property type="entry name" value="La"/>
    <property type="match status" value="1"/>
</dbReference>
<dbReference type="PANTHER" id="PTHR22792">
    <property type="entry name" value="LUPUS LA PROTEIN-RELATED"/>
    <property type="match status" value="1"/>
</dbReference>
<dbReference type="SMART" id="SM00360">
    <property type="entry name" value="RRM"/>
    <property type="match status" value="2"/>
</dbReference>
<dbReference type="SMART" id="SM00715">
    <property type="entry name" value="LA"/>
    <property type="match status" value="1"/>
</dbReference>
<dbReference type="FunFam" id="1.10.10.10:FF:000795">
    <property type="entry name" value="La protein 2"/>
    <property type="match status" value="1"/>
</dbReference>
<dbReference type="CDD" id="cd08030">
    <property type="entry name" value="LA_like_plant"/>
    <property type="match status" value="1"/>
</dbReference>
<keyword evidence="2 5" id="KW-0694">RNA-binding</keyword>
<name>A0A8J5KMQ9_ZINOF</name>
<feature type="domain" description="RRM" evidence="7">
    <location>
        <begin position="118"/>
        <end position="203"/>
    </location>
</feature>
<comment type="caution">
    <text evidence="10">The sequence shown here is derived from an EMBL/GenBank/DDBJ whole genome shotgun (WGS) entry which is preliminary data.</text>
</comment>
<evidence type="ECO:0000256" key="1">
    <source>
        <dbReference type="ARBA" id="ARBA00004123"/>
    </source>
</evidence>
<evidence type="ECO:0008006" key="12">
    <source>
        <dbReference type="Google" id="ProtNLM"/>
    </source>
</evidence>
<feature type="compositionally biased region" description="Basic and acidic residues" evidence="6">
    <location>
        <begin position="302"/>
        <end position="323"/>
    </location>
</feature>
<gene>
    <name evidence="10" type="ORF">ZIOFF_051197</name>
</gene>
<dbReference type="EMBL" id="JACMSC010000014">
    <property type="protein sequence ID" value="KAG6489916.1"/>
    <property type="molecule type" value="Genomic_DNA"/>
</dbReference>
<evidence type="ECO:0000256" key="3">
    <source>
        <dbReference type="ARBA" id="ARBA00023242"/>
    </source>
</evidence>
<dbReference type="AlphaFoldDB" id="A0A8J5KMQ9"/>
<dbReference type="PROSITE" id="PS50102">
    <property type="entry name" value="RRM"/>
    <property type="match status" value="1"/>
</dbReference>
<dbReference type="PROSITE" id="PS50961">
    <property type="entry name" value="HTH_LA"/>
    <property type="match status" value="1"/>
</dbReference>
<dbReference type="Pfam" id="PF08777">
    <property type="entry name" value="RRM_3"/>
    <property type="match status" value="1"/>
</dbReference>
<feature type="region of interest" description="Disordered" evidence="6">
    <location>
        <begin position="406"/>
        <end position="455"/>
    </location>
</feature>
<dbReference type="InterPro" id="IPR045180">
    <property type="entry name" value="La_dom_prot"/>
</dbReference>
<evidence type="ECO:0000259" key="7">
    <source>
        <dbReference type="PROSITE" id="PS50102"/>
    </source>
</evidence>
<feature type="region of interest" description="Disordered" evidence="6">
    <location>
        <begin position="297"/>
        <end position="328"/>
    </location>
</feature>
<dbReference type="Proteomes" id="UP000734854">
    <property type="component" value="Unassembled WGS sequence"/>
</dbReference>
<proteinExistence type="predicted"/>
<comment type="function">
    <text evidence="4">Binds to the 3' poly(U) terminus of nascent RNA polymerase III transcripts, protecting them from exonuclease digestion and facilitating their folding and maturation.</text>
</comment>
<evidence type="ECO:0000256" key="5">
    <source>
        <dbReference type="PROSITE-ProRule" id="PRU00332"/>
    </source>
</evidence>
<dbReference type="GO" id="GO:0005634">
    <property type="term" value="C:nucleus"/>
    <property type="evidence" value="ECO:0007669"/>
    <property type="project" value="UniProtKB-SubCell"/>
</dbReference>
<evidence type="ECO:0000313" key="11">
    <source>
        <dbReference type="Proteomes" id="UP000734854"/>
    </source>
</evidence>
<feature type="compositionally biased region" description="Basic and acidic residues" evidence="6">
    <location>
        <begin position="441"/>
        <end position="455"/>
    </location>
</feature>
<feature type="compositionally biased region" description="Polar residues" evidence="6">
    <location>
        <begin position="240"/>
        <end position="256"/>
    </location>
</feature>
<sequence length="455" mass="51042">MAAATPLDEAKAKNVLRQVEFYFSDSNLPRDKFLKQSVQENEDGLVSLSLICSFTRMKNHLGLDAALKPENIPEEIVLAVADVLRSSTSLRISEDGKRVGRSTNLVAPEEILELVDSKTVAASPLPYDVKIEDIHSFFAQCGKVNSVRLPRHVFDKRHICGTALIEFSEEVDATKILQEKLVFAGAELELQPKKDFDLQREKKRVEAEKFYNRSSSDESYPKGLIIAFKLKKKQDDKPLEQNTENKVNENKGGSTSEEVEDTGNEENKEKGEEAGKLSDVNIKNDEDMTECLSEKIEEEATDEVKHDSEDKEDKSLPVDKSKNTNDGSIVTREDIKQLLEKFGTVKFVDFRMGEESGYVRFEDPESATKARAAAVLVEGGFIVKDYVATLEALTGDAEKEYWNLLRGNQEKRKENKSNRGRGGRFNRGGRGHGGKRPHHTNPGEKHPNKAQKIEA</sequence>